<dbReference type="PANTHER" id="PTHR31920:SF111">
    <property type="entry name" value="B3 DOMAIN-CONTAINING PROTEIN OS03G0621600-RELATED"/>
    <property type="match status" value="1"/>
</dbReference>
<dbReference type="AlphaFoldDB" id="A0AAD8RCZ2"/>
<evidence type="ECO:0000256" key="6">
    <source>
        <dbReference type="SAM" id="MobiDB-lite"/>
    </source>
</evidence>
<proteinExistence type="predicted"/>
<keyword evidence="3" id="KW-0238">DNA-binding</keyword>
<dbReference type="InterPro" id="IPR015300">
    <property type="entry name" value="DNA-bd_pseudobarrel_sf"/>
</dbReference>
<evidence type="ECO:0000259" key="7">
    <source>
        <dbReference type="PROSITE" id="PS50863"/>
    </source>
</evidence>
<keyword evidence="4" id="KW-0804">Transcription</keyword>
<keyword evidence="5" id="KW-0539">Nucleus</keyword>
<keyword evidence="9" id="KW-1185">Reference proteome</keyword>
<sequence>MVGRGRGRGRGRSRGRGRDRAARLLSPATSSSSSSYLQEEHQVLFEFVVVLNGDPLGIQRLPNKFSEFVAGNEPATMHLREAGCDCFRWPVDVLFDGRGEMYLHTGWEKFTCYHDLQAGCVLTFSYLGDADMSVKVFDDTSCRRHYHGDDVEEDD</sequence>
<feature type="domain" description="TF-B3" evidence="7">
    <location>
        <begin position="44"/>
        <end position="140"/>
    </location>
</feature>
<protein>
    <recommendedName>
        <fullName evidence="7">TF-B3 domain-containing protein</fullName>
    </recommendedName>
</protein>
<evidence type="ECO:0000256" key="3">
    <source>
        <dbReference type="ARBA" id="ARBA00023125"/>
    </source>
</evidence>
<keyword evidence="2" id="KW-0805">Transcription regulation</keyword>
<dbReference type="GO" id="GO:0003677">
    <property type="term" value="F:DNA binding"/>
    <property type="evidence" value="ECO:0007669"/>
    <property type="project" value="UniProtKB-KW"/>
</dbReference>
<dbReference type="SUPFAM" id="SSF101936">
    <property type="entry name" value="DNA-binding pseudobarrel domain"/>
    <property type="match status" value="1"/>
</dbReference>
<dbReference type="PROSITE" id="PS50863">
    <property type="entry name" value="B3"/>
    <property type="match status" value="1"/>
</dbReference>
<dbReference type="PANTHER" id="PTHR31920">
    <property type="entry name" value="B3 DOMAIN-CONTAINING"/>
    <property type="match status" value="1"/>
</dbReference>
<evidence type="ECO:0000256" key="2">
    <source>
        <dbReference type="ARBA" id="ARBA00023015"/>
    </source>
</evidence>
<organism evidence="8 9">
    <name type="scientific">Lolium multiflorum</name>
    <name type="common">Italian ryegrass</name>
    <name type="synonym">Lolium perenne subsp. multiflorum</name>
    <dbReference type="NCBI Taxonomy" id="4521"/>
    <lineage>
        <taxon>Eukaryota</taxon>
        <taxon>Viridiplantae</taxon>
        <taxon>Streptophyta</taxon>
        <taxon>Embryophyta</taxon>
        <taxon>Tracheophyta</taxon>
        <taxon>Spermatophyta</taxon>
        <taxon>Magnoliopsida</taxon>
        <taxon>Liliopsida</taxon>
        <taxon>Poales</taxon>
        <taxon>Poaceae</taxon>
        <taxon>BOP clade</taxon>
        <taxon>Pooideae</taxon>
        <taxon>Poodae</taxon>
        <taxon>Poeae</taxon>
        <taxon>Poeae Chloroplast Group 2 (Poeae type)</taxon>
        <taxon>Loliodinae</taxon>
        <taxon>Loliinae</taxon>
        <taxon>Lolium</taxon>
    </lineage>
</organism>
<dbReference type="Proteomes" id="UP001231189">
    <property type="component" value="Unassembled WGS sequence"/>
</dbReference>
<dbReference type="GO" id="GO:0005634">
    <property type="term" value="C:nucleus"/>
    <property type="evidence" value="ECO:0007669"/>
    <property type="project" value="UniProtKB-SubCell"/>
</dbReference>
<evidence type="ECO:0000256" key="1">
    <source>
        <dbReference type="ARBA" id="ARBA00004123"/>
    </source>
</evidence>
<accession>A0AAD8RCZ2</accession>
<dbReference type="EMBL" id="JAUUTY010000006">
    <property type="protein sequence ID" value="KAK1619373.1"/>
    <property type="molecule type" value="Genomic_DNA"/>
</dbReference>
<reference evidence="8" key="1">
    <citation type="submission" date="2023-07" db="EMBL/GenBank/DDBJ databases">
        <title>A chromosome-level genome assembly of Lolium multiflorum.</title>
        <authorList>
            <person name="Chen Y."/>
            <person name="Copetti D."/>
            <person name="Kolliker R."/>
            <person name="Studer B."/>
        </authorList>
    </citation>
    <scope>NUCLEOTIDE SEQUENCE</scope>
    <source>
        <strain evidence="8">02402/16</strain>
        <tissue evidence="8">Leaf</tissue>
    </source>
</reference>
<evidence type="ECO:0000313" key="8">
    <source>
        <dbReference type="EMBL" id="KAK1619373.1"/>
    </source>
</evidence>
<name>A0AAD8RCZ2_LOLMU</name>
<dbReference type="InterPro" id="IPR050655">
    <property type="entry name" value="Plant_B3_domain"/>
</dbReference>
<comment type="caution">
    <text evidence="8">The sequence shown here is derived from an EMBL/GenBank/DDBJ whole genome shotgun (WGS) entry which is preliminary data.</text>
</comment>
<feature type="region of interest" description="Disordered" evidence="6">
    <location>
        <begin position="1"/>
        <end position="27"/>
    </location>
</feature>
<comment type="subcellular location">
    <subcellularLocation>
        <location evidence="1">Nucleus</location>
    </subcellularLocation>
</comment>
<evidence type="ECO:0000313" key="9">
    <source>
        <dbReference type="Proteomes" id="UP001231189"/>
    </source>
</evidence>
<dbReference type="SMART" id="SM01019">
    <property type="entry name" value="B3"/>
    <property type="match status" value="1"/>
</dbReference>
<feature type="compositionally biased region" description="Basic residues" evidence="6">
    <location>
        <begin position="1"/>
        <end position="15"/>
    </location>
</feature>
<dbReference type="CDD" id="cd10017">
    <property type="entry name" value="B3_DNA"/>
    <property type="match status" value="1"/>
</dbReference>
<evidence type="ECO:0000256" key="5">
    <source>
        <dbReference type="ARBA" id="ARBA00023242"/>
    </source>
</evidence>
<gene>
    <name evidence="8" type="ORF">QYE76_024890</name>
</gene>
<dbReference type="Gene3D" id="2.40.330.10">
    <property type="entry name" value="DNA-binding pseudobarrel domain"/>
    <property type="match status" value="1"/>
</dbReference>
<evidence type="ECO:0000256" key="4">
    <source>
        <dbReference type="ARBA" id="ARBA00023163"/>
    </source>
</evidence>
<dbReference type="InterPro" id="IPR003340">
    <property type="entry name" value="B3_DNA-bd"/>
</dbReference>
<dbReference type="Pfam" id="PF02362">
    <property type="entry name" value="B3"/>
    <property type="match status" value="1"/>
</dbReference>